<name>A0ABY8UKF8_TETOB</name>
<dbReference type="Proteomes" id="UP001244341">
    <property type="component" value="Chromosome 12b"/>
</dbReference>
<proteinExistence type="predicted"/>
<keyword evidence="2" id="KW-1185">Reference proteome</keyword>
<evidence type="ECO:0000313" key="2">
    <source>
        <dbReference type="Proteomes" id="UP001244341"/>
    </source>
</evidence>
<dbReference type="EMBL" id="CP126219">
    <property type="protein sequence ID" value="WIA20792.1"/>
    <property type="molecule type" value="Genomic_DNA"/>
</dbReference>
<evidence type="ECO:0000313" key="1">
    <source>
        <dbReference type="EMBL" id="WIA20792.1"/>
    </source>
</evidence>
<sequence length="114" mass="11844">MSSIKRITNNACTFRGFRTWGDVAALWSSPGVGTVFRAEDLKTPSGVIAMLGHAGFPAITCDCSKLPQAAVFAAKPECRGGPLGQVHLNAALSNTGMTGLPWKLGTPLLAGCRA</sequence>
<protein>
    <submittedName>
        <fullName evidence="1">Uncharacterized protein</fullName>
    </submittedName>
</protein>
<accession>A0ABY8UKF8</accession>
<organism evidence="1 2">
    <name type="scientific">Tetradesmus obliquus</name>
    <name type="common">Green alga</name>
    <name type="synonym">Acutodesmus obliquus</name>
    <dbReference type="NCBI Taxonomy" id="3088"/>
    <lineage>
        <taxon>Eukaryota</taxon>
        <taxon>Viridiplantae</taxon>
        <taxon>Chlorophyta</taxon>
        <taxon>core chlorophytes</taxon>
        <taxon>Chlorophyceae</taxon>
        <taxon>CS clade</taxon>
        <taxon>Sphaeropleales</taxon>
        <taxon>Scenedesmaceae</taxon>
        <taxon>Tetradesmus</taxon>
    </lineage>
</organism>
<reference evidence="1 2" key="1">
    <citation type="submission" date="2023-05" db="EMBL/GenBank/DDBJ databases">
        <title>A 100% complete, gapless, phased diploid assembly of the Scenedesmus obliquus UTEX 3031 genome.</title>
        <authorList>
            <person name="Biondi T.C."/>
            <person name="Hanschen E.R."/>
            <person name="Kwon T."/>
            <person name="Eng W."/>
            <person name="Kruse C.P.S."/>
            <person name="Koehler S.I."/>
            <person name="Kunde Y."/>
            <person name="Gleasner C.D."/>
            <person name="You Mak K.T."/>
            <person name="Polle J."/>
            <person name="Hovde B.T."/>
            <person name="Starkenburg S.R."/>
        </authorList>
    </citation>
    <scope>NUCLEOTIDE SEQUENCE [LARGE SCALE GENOMIC DNA]</scope>
    <source>
        <strain evidence="1 2">DOE0152z</strain>
    </source>
</reference>
<gene>
    <name evidence="1" type="ORF">OEZ85_005152</name>
</gene>